<dbReference type="GO" id="GO:0016114">
    <property type="term" value="P:terpenoid biosynthetic process"/>
    <property type="evidence" value="ECO:0007669"/>
    <property type="project" value="UniProtKB-ARBA"/>
</dbReference>
<dbReference type="PATRIC" id="fig|1302648.3.peg.706"/>
<dbReference type="SFLD" id="SFLDS00005">
    <property type="entry name" value="Isoprenoid_Synthase_Type_I"/>
    <property type="match status" value="1"/>
</dbReference>
<keyword evidence="5 12" id="KW-0808">Transferase</keyword>
<dbReference type="PROSITE" id="PS00444">
    <property type="entry name" value="POLYPRENYL_SYNTHASE_2"/>
    <property type="match status" value="1"/>
</dbReference>
<protein>
    <recommendedName>
        <fullName evidence="4">Farnesyl diphosphate synthase</fullName>
        <ecNumber evidence="3">2.5.1.10</ecNumber>
    </recommendedName>
    <alternativeName>
        <fullName evidence="10">(2E,6E)-farnesyl diphosphate synthase</fullName>
    </alternativeName>
    <alternativeName>
        <fullName evidence="9">Geranyltranstransferase</fullName>
    </alternativeName>
</protein>
<dbReference type="SUPFAM" id="SSF48576">
    <property type="entry name" value="Terpenoid synthases"/>
    <property type="match status" value="1"/>
</dbReference>
<dbReference type="InterPro" id="IPR008949">
    <property type="entry name" value="Isoprenoid_synthase_dom_sf"/>
</dbReference>
<dbReference type="Proteomes" id="UP000029381">
    <property type="component" value="Unassembled WGS sequence"/>
</dbReference>
<dbReference type="PANTHER" id="PTHR43281">
    <property type="entry name" value="FARNESYL DIPHOSPHATE SYNTHASE"/>
    <property type="match status" value="1"/>
</dbReference>
<gene>
    <name evidence="14" type="ORF">TMU3MR103_0726</name>
</gene>
<evidence type="ECO:0000256" key="8">
    <source>
        <dbReference type="ARBA" id="ARBA00023229"/>
    </source>
</evidence>
<dbReference type="InterPro" id="IPR053378">
    <property type="entry name" value="Prenyl_diphosphate_synthase"/>
</dbReference>
<evidence type="ECO:0000256" key="7">
    <source>
        <dbReference type="ARBA" id="ARBA00022842"/>
    </source>
</evidence>
<comment type="cofactor">
    <cofactor evidence="1">
        <name>Mg(2+)</name>
        <dbReference type="ChEBI" id="CHEBI:18420"/>
    </cofactor>
</comment>
<evidence type="ECO:0000256" key="13">
    <source>
        <dbReference type="SAM" id="Coils"/>
    </source>
</evidence>
<evidence type="ECO:0000256" key="10">
    <source>
        <dbReference type="ARBA" id="ARBA00032873"/>
    </source>
</evidence>
<dbReference type="CDD" id="cd00685">
    <property type="entry name" value="Trans_IPPS_HT"/>
    <property type="match status" value="1"/>
</dbReference>
<sequence length="298" mass="33000">MSSLFGLQENELPKVEKQIKKFIHNYISNEQLKESMLYSVNAGGKRLRPLLVLATVHDFEQELSLSSYQIASALEMVHTYSLIHDDLPAMDDDDLRRGNPTNHMVFGEGLAILAGDALLTGAFELITRTETTSKKKNQLLQLLASAAGPSGMVAGQVEDIQSEQVRLSFAELANLHQKKTGALIRFAVVSGGILTEQSDVVLAQLSEFADHLGLAFQIRDDLLDELATTKQLGKKTQKDNIAGKNTYPALLGIEEAKLALEEQLRQARNALEEITNENFTPRLLQEVIKLFELERGSE</sequence>
<evidence type="ECO:0000256" key="3">
    <source>
        <dbReference type="ARBA" id="ARBA00012439"/>
    </source>
</evidence>
<evidence type="ECO:0000313" key="14">
    <source>
        <dbReference type="EMBL" id="KFN92004.1"/>
    </source>
</evidence>
<keyword evidence="7" id="KW-0460">Magnesium</keyword>
<comment type="caution">
    <text evidence="14">The sequence shown here is derived from an EMBL/GenBank/DDBJ whole genome shotgun (WGS) entry which is preliminary data.</text>
</comment>
<feature type="coiled-coil region" evidence="13">
    <location>
        <begin position="250"/>
        <end position="277"/>
    </location>
</feature>
<dbReference type="EMBL" id="JPVT01000065">
    <property type="protein sequence ID" value="KFN92004.1"/>
    <property type="molecule type" value="Genomic_DNA"/>
</dbReference>
<evidence type="ECO:0000313" key="15">
    <source>
        <dbReference type="Proteomes" id="UP000029381"/>
    </source>
</evidence>
<organism evidence="14 15">
    <name type="scientific">Tetragenococcus muriaticus 3MR10-3</name>
    <dbReference type="NCBI Taxonomy" id="1302648"/>
    <lineage>
        <taxon>Bacteria</taxon>
        <taxon>Bacillati</taxon>
        <taxon>Bacillota</taxon>
        <taxon>Bacilli</taxon>
        <taxon>Lactobacillales</taxon>
        <taxon>Enterococcaceae</taxon>
        <taxon>Tetragenococcus</taxon>
    </lineage>
</organism>
<accession>A0A091C526</accession>
<comment type="catalytic activity">
    <reaction evidence="11">
        <text>isopentenyl diphosphate + (2E)-geranyl diphosphate = (2E,6E)-farnesyl diphosphate + diphosphate</text>
        <dbReference type="Rhea" id="RHEA:19361"/>
        <dbReference type="ChEBI" id="CHEBI:33019"/>
        <dbReference type="ChEBI" id="CHEBI:58057"/>
        <dbReference type="ChEBI" id="CHEBI:128769"/>
        <dbReference type="ChEBI" id="CHEBI:175763"/>
        <dbReference type="EC" id="2.5.1.10"/>
    </reaction>
</comment>
<evidence type="ECO:0000256" key="6">
    <source>
        <dbReference type="ARBA" id="ARBA00022723"/>
    </source>
</evidence>
<dbReference type="PANTHER" id="PTHR43281:SF1">
    <property type="entry name" value="FARNESYL DIPHOSPHATE SYNTHASE"/>
    <property type="match status" value="1"/>
</dbReference>
<dbReference type="GO" id="GO:0046872">
    <property type="term" value="F:metal ion binding"/>
    <property type="evidence" value="ECO:0007669"/>
    <property type="project" value="UniProtKB-KW"/>
</dbReference>
<evidence type="ECO:0000256" key="9">
    <source>
        <dbReference type="ARBA" id="ARBA00032380"/>
    </source>
</evidence>
<proteinExistence type="inferred from homology"/>
<keyword evidence="6" id="KW-0479">Metal-binding</keyword>
<evidence type="ECO:0000256" key="4">
    <source>
        <dbReference type="ARBA" id="ARBA00015100"/>
    </source>
</evidence>
<evidence type="ECO:0000256" key="1">
    <source>
        <dbReference type="ARBA" id="ARBA00001946"/>
    </source>
</evidence>
<keyword evidence="15" id="KW-1185">Reference proteome</keyword>
<dbReference type="InterPro" id="IPR000092">
    <property type="entry name" value="Polyprenyl_synt"/>
</dbReference>
<name>A0A091C526_9ENTE</name>
<dbReference type="SFLD" id="SFLDG01017">
    <property type="entry name" value="Polyprenyl_Transferase_Like"/>
    <property type="match status" value="1"/>
</dbReference>
<dbReference type="EC" id="2.5.1.10" evidence="3"/>
<dbReference type="Pfam" id="PF00348">
    <property type="entry name" value="polyprenyl_synt"/>
    <property type="match status" value="1"/>
</dbReference>
<keyword evidence="8" id="KW-0414">Isoprene biosynthesis</keyword>
<dbReference type="Gene3D" id="1.10.600.10">
    <property type="entry name" value="Farnesyl Diphosphate Synthase"/>
    <property type="match status" value="1"/>
</dbReference>
<reference evidence="14 15" key="1">
    <citation type="submission" date="2014-08" db="EMBL/GenBank/DDBJ databases">
        <title>Genome sequence of Tetragenococcus muriaticus.</title>
        <authorList>
            <person name="Chuea-nongthon C."/>
            <person name="Rodtong S."/>
            <person name="Yongsawatdigul J."/>
            <person name="Steele J.L."/>
            <person name="Liu X.-y."/>
            <person name="Speers J."/>
            <person name="Glasner J.D."/>
            <person name="Neeno-Eckwall E.C."/>
        </authorList>
    </citation>
    <scope>NUCLEOTIDE SEQUENCE [LARGE SCALE GENOMIC DNA]</scope>
    <source>
        <strain evidence="14 15">3MR10-3</strain>
    </source>
</reference>
<dbReference type="InterPro" id="IPR033749">
    <property type="entry name" value="Polyprenyl_synt_CS"/>
</dbReference>
<dbReference type="FunFam" id="1.10.600.10:FF:000001">
    <property type="entry name" value="Geranylgeranyl diphosphate synthase"/>
    <property type="match status" value="1"/>
</dbReference>
<evidence type="ECO:0000256" key="5">
    <source>
        <dbReference type="ARBA" id="ARBA00022679"/>
    </source>
</evidence>
<keyword evidence="13" id="KW-0175">Coiled coil</keyword>
<dbReference type="RefSeq" id="WP_038022695.1">
    <property type="nucleotide sequence ID" value="NZ_JPVT01000065.1"/>
</dbReference>
<dbReference type="GO" id="GO:0005737">
    <property type="term" value="C:cytoplasm"/>
    <property type="evidence" value="ECO:0007669"/>
    <property type="project" value="UniProtKB-ARBA"/>
</dbReference>
<dbReference type="GO" id="GO:0004337">
    <property type="term" value="F:(2E,6E)-farnesyl diphosphate synthase activity"/>
    <property type="evidence" value="ECO:0007669"/>
    <property type="project" value="UniProtKB-EC"/>
</dbReference>
<dbReference type="PROSITE" id="PS00723">
    <property type="entry name" value="POLYPRENYL_SYNTHASE_1"/>
    <property type="match status" value="1"/>
</dbReference>
<evidence type="ECO:0000256" key="12">
    <source>
        <dbReference type="RuleBase" id="RU004466"/>
    </source>
</evidence>
<evidence type="ECO:0000256" key="11">
    <source>
        <dbReference type="ARBA" id="ARBA00049399"/>
    </source>
</evidence>
<evidence type="ECO:0000256" key="2">
    <source>
        <dbReference type="ARBA" id="ARBA00006706"/>
    </source>
</evidence>
<dbReference type="AlphaFoldDB" id="A0A091C526"/>
<dbReference type="NCBIfam" id="NF045485">
    <property type="entry name" value="FPPsyn"/>
    <property type="match status" value="1"/>
</dbReference>
<comment type="similarity">
    <text evidence="2 12">Belongs to the FPP/GGPP synthase family.</text>
</comment>